<dbReference type="AlphaFoldDB" id="A0A4V6ICS9"/>
<evidence type="ECO:0000313" key="2">
    <source>
        <dbReference type="EMBL" id="VFB00204.1"/>
    </source>
</evidence>
<dbReference type="GO" id="GO:0009231">
    <property type="term" value="P:riboflavin biosynthetic process"/>
    <property type="evidence" value="ECO:0007669"/>
    <property type="project" value="InterPro"/>
</dbReference>
<dbReference type="Pfam" id="PF01872">
    <property type="entry name" value="RibD_C"/>
    <property type="match status" value="1"/>
</dbReference>
<sequence>MTTRYYTATSLDGYIADQDNSLDWLMAVADADTATSDVDEFLLGVGAMCMGATTYEWMAANNPPEYWPDNYGDRPCWVFTHRDLPPIPGANLRFVAGDVRPIHARMTEASAGRDIWIVGGGELAGQFADAGLLDEVVVGITPVTLGSGAPLLPRRILSDRLRLVEVEQMGQFAKLAYRLS</sequence>
<organism evidence="2 3">
    <name type="scientific">Nocardia cyriacigeorgica</name>
    <dbReference type="NCBI Taxonomy" id="135487"/>
    <lineage>
        <taxon>Bacteria</taxon>
        <taxon>Bacillati</taxon>
        <taxon>Actinomycetota</taxon>
        <taxon>Actinomycetes</taxon>
        <taxon>Mycobacteriales</taxon>
        <taxon>Nocardiaceae</taxon>
        <taxon>Nocardia</taxon>
    </lineage>
</organism>
<evidence type="ECO:0000259" key="1">
    <source>
        <dbReference type="Pfam" id="PF01872"/>
    </source>
</evidence>
<accession>A0A4V6ICS9</accession>
<reference evidence="2 3" key="1">
    <citation type="submission" date="2019-02" db="EMBL/GenBank/DDBJ databases">
        <authorList>
            <consortium name="Pathogen Informatics"/>
        </authorList>
    </citation>
    <scope>NUCLEOTIDE SEQUENCE [LARGE SCALE GENOMIC DNA]</scope>
    <source>
        <strain evidence="2 3">3012STDY6756504</strain>
    </source>
</reference>
<dbReference type="InterPro" id="IPR024072">
    <property type="entry name" value="DHFR-like_dom_sf"/>
</dbReference>
<dbReference type="PANTHER" id="PTHR38011">
    <property type="entry name" value="DIHYDROFOLATE REDUCTASE FAMILY PROTEIN (AFU_ORTHOLOGUE AFUA_8G06820)"/>
    <property type="match status" value="1"/>
</dbReference>
<dbReference type="Gene3D" id="3.40.430.10">
    <property type="entry name" value="Dihydrofolate Reductase, subunit A"/>
    <property type="match status" value="1"/>
</dbReference>
<dbReference type="SUPFAM" id="SSF53597">
    <property type="entry name" value="Dihydrofolate reductase-like"/>
    <property type="match status" value="1"/>
</dbReference>
<evidence type="ECO:0000313" key="3">
    <source>
        <dbReference type="Proteomes" id="UP000290439"/>
    </source>
</evidence>
<dbReference type="PANTHER" id="PTHR38011:SF11">
    <property type="entry name" value="2,5-DIAMINO-6-RIBOSYLAMINO-4(3H)-PYRIMIDINONE 5'-PHOSPHATE REDUCTASE"/>
    <property type="match status" value="1"/>
</dbReference>
<name>A0A4V6ICS9_9NOCA</name>
<dbReference type="Proteomes" id="UP000290439">
    <property type="component" value="Chromosome"/>
</dbReference>
<dbReference type="EMBL" id="LR215973">
    <property type="protein sequence ID" value="VFB00204.1"/>
    <property type="molecule type" value="Genomic_DNA"/>
</dbReference>
<feature type="domain" description="Bacterial bifunctional deaminase-reductase C-terminal" evidence="1">
    <location>
        <begin position="7"/>
        <end position="171"/>
    </location>
</feature>
<dbReference type="GO" id="GO:0008703">
    <property type="term" value="F:5-amino-6-(5-phosphoribosylamino)uracil reductase activity"/>
    <property type="evidence" value="ECO:0007669"/>
    <property type="project" value="InterPro"/>
</dbReference>
<dbReference type="InterPro" id="IPR002734">
    <property type="entry name" value="RibDG_C"/>
</dbReference>
<dbReference type="InterPro" id="IPR050765">
    <property type="entry name" value="Riboflavin_Biosynth_HTPR"/>
</dbReference>
<gene>
    <name evidence="2" type="primary">yyaP_8</name>
    <name evidence="2" type="ORF">NCTC10797_03997</name>
</gene>
<protein>
    <submittedName>
        <fullName evidence="2">RibD C-terminal domain</fullName>
    </submittedName>
</protein>
<dbReference type="RefSeq" id="WP_130918142.1">
    <property type="nucleotide sequence ID" value="NZ_LR215973.1"/>
</dbReference>
<proteinExistence type="predicted"/>